<dbReference type="GO" id="GO:0005525">
    <property type="term" value="F:GTP binding"/>
    <property type="evidence" value="ECO:0007669"/>
    <property type="project" value="InterPro"/>
</dbReference>
<dbReference type="NCBIfam" id="TIGR00176">
    <property type="entry name" value="mobB"/>
    <property type="match status" value="1"/>
</dbReference>
<evidence type="ECO:0000259" key="1">
    <source>
        <dbReference type="Pfam" id="PF03205"/>
    </source>
</evidence>
<dbReference type="Gene3D" id="3.40.50.300">
    <property type="entry name" value="P-loop containing nucleotide triphosphate hydrolases"/>
    <property type="match status" value="1"/>
</dbReference>
<dbReference type="InterPro" id="IPR027417">
    <property type="entry name" value="P-loop_NTPase"/>
</dbReference>
<dbReference type="PANTHER" id="PTHR40072:SF1">
    <property type="entry name" value="MOLYBDOPTERIN-GUANINE DINUCLEOTIDE BIOSYNTHESIS ADAPTER PROTEIN"/>
    <property type="match status" value="1"/>
</dbReference>
<feature type="domain" description="Molybdopterin-guanine dinucleotide biosynthesis protein B (MobB)" evidence="1">
    <location>
        <begin position="10"/>
        <end position="141"/>
    </location>
</feature>
<organism evidence="2 3">
    <name type="scientific">candidate division KSB3 bacterium</name>
    <dbReference type="NCBI Taxonomy" id="2044937"/>
    <lineage>
        <taxon>Bacteria</taxon>
        <taxon>candidate division KSB3</taxon>
    </lineage>
</organism>
<evidence type="ECO:0000313" key="2">
    <source>
        <dbReference type="EMBL" id="PIE35773.1"/>
    </source>
</evidence>
<proteinExistence type="predicted"/>
<evidence type="ECO:0000313" key="3">
    <source>
        <dbReference type="Proteomes" id="UP000230821"/>
    </source>
</evidence>
<dbReference type="InterPro" id="IPR004435">
    <property type="entry name" value="MobB_dom"/>
</dbReference>
<comment type="caution">
    <text evidence="2">The sequence shown here is derived from an EMBL/GenBank/DDBJ whole genome shotgun (WGS) entry which is preliminary data.</text>
</comment>
<accession>A0A2G6KJC7</accession>
<sequence length="175" mass="19805">MTQHPLPPLITIVGKSGSGKTTLLEKLISEFKHRGYRVGTIKHHLHDFEIDREGKDSWRHARAGADTVVIATPEKLAMIKKTGTDTPVDELRDRMFYDVDIVLAEGYKTADRQWKVEVFRASVHDRPLFRDVPTLLATVTDTDVDTGAPCFEMDDILPLADYLEQICLETKLNSE</sequence>
<dbReference type="SUPFAM" id="SSF52540">
    <property type="entry name" value="P-loop containing nucleoside triphosphate hydrolases"/>
    <property type="match status" value="1"/>
</dbReference>
<protein>
    <submittedName>
        <fullName evidence="2">Molybdopterin-guanine dinucleotide biosynthesis protein B</fullName>
    </submittedName>
</protein>
<dbReference type="InterPro" id="IPR052539">
    <property type="entry name" value="MGD_biosynthesis_adapter"/>
</dbReference>
<dbReference type="GO" id="GO:0006777">
    <property type="term" value="P:Mo-molybdopterin cofactor biosynthetic process"/>
    <property type="evidence" value="ECO:0007669"/>
    <property type="project" value="InterPro"/>
</dbReference>
<gene>
    <name evidence="2" type="primary">mobB</name>
    <name evidence="2" type="ORF">CSA56_02795</name>
</gene>
<dbReference type="AlphaFoldDB" id="A0A2G6KJC7"/>
<dbReference type="PANTHER" id="PTHR40072">
    <property type="entry name" value="MOLYBDOPTERIN-GUANINE DINUCLEOTIDE BIOSYNTHESIS ADAPTER PROTEIN-RELATED"/>
    <property type="match status" value="1"/>
</dbReference>
<dbReference type="Pfam" id="PF03205">
    <property type="entry name" value="MobB"/>
    <property type="match status" value="1"/>
</dbReference>
<dbReference type="EMBL" id="PDSK01000033">
    <property type="protein sequence ID" value="PIE35773.1"/>
    <property type="molecule type" value="Genomic_DNA"/>
</dbReference>
<reference evidence="2 3" key="1">
    <citation type="submission" date="2017-10" db="EMBL/GenBank/DDBJ databases">
        <title>Novel microbial diversity and functional potential in the marine mammal oral microbiome.</title>
        <authorList>
            <person name="Dudek N.K."/>
            <person name="Sun C.L."/>
            <person name="Burstein D."/>
            <person name="Kantor R.S."/>
            <person name="Aliaga Goltsman D.S."/>
            <person name="Bik E.M."/>
            <person name="Thomas B.C."/>
            <person name="Banfield J.F."/>
            <person name="Relman D.A."/>
        </authorList>
    </citation>
    <scope>NUCLEOTIDE SEQUENCE [LARGE SCALE GENOMIC DNA]</scope>
    <source>
        <strain evidence="2">DOLJORAL78_47_16</strain>
    </source>
</reference>
<name>A0A2G6KJC7_9BACT</name>
<dbReference type="Proteomes" id="UP000230821">
    <property type="component" value="Unassembled WGS sequence"/>
</dbReference>
<dbReference type="CDD" id="cd03116">
    <property type="entry name" value="MobB"/>
    <property type="match status" value="1"/>
</dbReference>